<reference evidence="10" key="1">
    <citation type="journal article" date="2019" name="Int. J. Syst. Evol. Microbiol.">
        <title>The Global Catalogue of Microorganisms (GCM) 10K type strain sequencing project: providing services to taxonomists for standard genome sequencing and annotation.</title>
        <authorList>
            <consortium name="The Broad Institute Genomics Platform"/>
            <consortium name="The Broad Institute Genome Sequencing Center for Infectious Disease"/>
            <person name="Wu L."/>
            <person name="Ma J."/>
        </authorList>
    </citation>
    <scope>NUCLEOTIDE SEQUENCE [LARGE SCALE GENOMIC DNA]</scope>
    <source>
        <strain evidence="10">KCTC 52094</strain>
    </source>
</reference>
<evidence type="ECO:0000313" key="9">
    <source>
        <dbReference type="EMBL" id="MFC3126673.1"/>
    </source>
</evidence>
<organism evidence="9 10">
    <name type="scientific">Teichococcus globiformis</name>
    <dbReference type="NCBI Taxonomy" id="2307229"/>
    <lineage>
        <taxon>Bacteria</taxon>
        <taxon>Pseudomonadati</taxon>
        <taxon>Pseudomonadota</taxon>
        <taxon>Alphaproteobacteria</taxon>
        <taxon>Acetobacterales</taxon>
        <taxon>Roseomonadaceae</taxon>
        <taxon>Roseomonas</taxon>
    </lineage>
</organism>
<keyword evidence="3" id="KW-0813">Transport</keyword>
<keyword evidence="6 8" id="KW-1133">Transmembrane helix</keyword>
<keyword evidence="7 8" id="KW-0472">Membrane</keyword>
<feature type="transmembrane region" description="Helical" evidence="8">
    <location>
        <begin position="101"/>
        <end position="121"/>
    </location>
</feature>
<dbReference type="RefSeq" id="WP_379598161.1">
    <property type="nucleotide sequence ID" value="NZ_JBHRTN010000018.1"/>
</dbReference>
<evidence type="ECO:0000256" key="1">
    <source>
        <dbReference type="ARBA" id="ARBA00004651"/>
    </source>
</evidence>
<dbReference type="PANTHER" id="PTHR30269:SF37">
    <property type="entry name" value="MEMBRANE TRANSPORTER PROTEIN"/>
    <property type="match status" value="1"/>
</dbReference>
<accession>A0ABV7G498</accession>
<evidence type="ECO:0000256" key="6">
    <source>
        <dbReference type="ARBA" id="ARBA00022989"/>
    </source>
</evidence>
<dbReference type="Proteomes" id="UP001595593">
    <property type="component" value="Unassembled WGS sequence"/>
</dbReference>
<gene>
    <name evidence="9" type="ORF">ACFOD4_16540</name>
</gene>
<feature type="transmembrane region" description="Helical" evidence="8">
    <location>
        <begin position="30"/>
        <end position="52"/>
    </location>
</feature>
<sequence length="249" mass="25631">MPEGAGLAVTLVTALVAGLARGFSGFGGALIFIPVASASLGPTVAAPLLMLVDNVLAVPMVPRAWARLGRAGLREIGTLVAGALLGAPLGTWVLTRGDPAALRWAMCTLVLAMLVLLASGWRYRGAERPWISVSVGALSGLFSGTAQMGGPPVVAYWLGGAIPAERVRANIVLFFAASGLISFFAYLAAGLLDTALLGIALTVAPAYATGLWLGARLFPLASEAQFRRACLGLIGLAGLIGLPVWDRLW</sequence>
<keyword evidence="5 8" id="KW-0812">Transmembrane</keyword>
<proteinExistence type="inferred from homology"/>
<evidence type="ECO:0000256" key="8">
    <source>
        <dbReference type="RuleBase" id="RU363041"/>
    </source>
</evidence>
<comment type="similarity">
    <text evidence="2 8">Belongs to the 4-toluene sulfonate uptake permease (TSUP) (TC 2.A.102) family.</text>
</comment>
<evidence type="ECO:0000256" key="7">
    <source>
        <dbReference type="ARBA" id="ARBA00023136"/>
    </source>
</evidence>
<evidence type="ECO:0000256" key="2">
    <source>
        <dbReference type="ARBA" id="ARBA00009142"/>
    </source>
</evidence>
<feature type="transmembrane region" description="Helical" evidence="8">
    <location>
        <begin position="195"/>
        <end position="214"/>
    </location>
</feature>
<comment type="caution">
    <text evidence="9">The sequence shown here is derived from an EMBL/GenBank/DDBJ whole genome shotgun (WGS) entry which is preliminary data.</text>
</comment>
<dbReference type="Pfam" id="PF01925">
    <property type="entry name" value="TauE"/>
    <property type="match status" value="1"/>
</dbReference>
<dbReference type="InterPro" id="IPR052017">
    <property type="entry name" value="TSUP"/>
</dbReference>
<keyword evidence="10" id="KW-1185">Reference proteome</keyword>
<comment type="subcellular location">
    <subcellularLocation>
        <location evidence="1 8">Cell membrane</location>
        <topology evidence="1 8">Multi-pass membrane protein</topology>
    </subcellularLocation>
</comment>
<evidence type="ECO:0000256" key="4">
    <source>
        <dbReference type="ARBA" id="ARBA00022475"/>
    </source>
</evidence>
<dbReference type="EMBL" id="JBHRTN010000018">
    <property type="protein sequence ID" value="MFC3126673.1"/>
    <property type="molecule type" value="Genomic_DNA"/>
</dbReference>
<evidence type="ECO:0000256" key="3">
    <source>
        <dbReference type="ARBA" id="ARBA00022448"/>
    </source>
</evidence>
<feature type="transmembrane region" description="Helical" evidence="8">
    <location>
        <begin position="226"/>
        <end position="245"/>
    </location>
</feature>
<dbReference type="PANTHER" id="PTHR30269">
    <property type="entry name" value="TRANSMEMBRANE PROTEIN YFCA"/>
    <property type="match status" value="1"/>
</dbReference>
<protein>
    <recommendedName>
        <fullName evidence="8">Probable membrane transporter protein</fullName>
    </recommendedName>
</protein>
<dbReference type="InterPro" id="IPR002781">
    <property type="entry name" value="TM_pro_TauE-like"/>
</dbReference>
<evidence type="ECO:0000313" key="10">
    <source>
        <dbReference type="Proteomes" id="UP001595593"/>
    </source>
</evidence>
<feature type="transmembrane region" description="Helical" evidence="8">
    <location>
        <begin position="171"/>
        <end position="189"/>
    </location>
</feature>
<name>A0ABV7G498_9PROT</name>
<keyword evidence="4 8" id="KW-1003">Cell membrane</keyword>
<feature type="transmembrane region" description="Helical" evidence="8">
    <location>
        <begin position="73"/>
        <end position="95"/>
    </location>
</feature>
<evidence type="ECO:0000256" key="5">
    <source>
        <dbReference type="ARBA" id="ARBA00022692"/>
    </source>
</evidence>